<dbReference type="GeneID" id="10361718"/>
<organism evidence="1 2">
    <name type="scientific">Thermoproteus uzoniensis (strain 768-20)</name>
    <dbReference type="NCBI Taxonomy" id="999630"/>
    <lineage>
        <taxon>Archaea</taxon>
        <taxon>Thermoproteota</taxon>
        <taxon>Thermoprotei</taxon>
        <taxon>Thermoproteales</taxon>
        <taxon>Thermoproteaceae</taxon>
        <taxon>Thermoproteus</taxon>
    </lineage>
</organism>
<accession>F2L649</accession>
<reference evidence="1 2" key="1">
    <citation type="journal article" date="2011" name="J. Bacteriol.">
        <title>Complete genome sequence of the thermoacidophilic crenarchaeon Thermoproteus uzoniensis 768-20.</title>
        <authorList>
            <person name="Mardanov A.V."/>
            <person name="Gumerov V.M."/>
            <person name="Beletsky A.V."/>
            <person name="Prokofeva M.I."/>
            <person name="Bonch-Osmolovskaya E.A."/>
            <person name="Ravin N.V."/>
            <person name="Skryabin K.G."/>
        </authorList>
    </citation>
    <scope>NUCLEOTIDE SEQUENCE [LARGE SCALE GENOMIC DNA]</scope>
    <source>
        <strain evidence="1 2">768-20</strain>
    </source>
</reference>
<dbReference type="SUPFAM" id="SSF46785">
    <property type="entry name" value="Winged helix' DNA-binding domain"/>
    <property type="match status" value="1"/>
</dbReference>
<proteinExistence type="predicted"/>
<reference key="2">
    <citation type="submission" date="2011-03" db="EMBL/GenBank/DDBJ databases">
        <title>Complete genome sequence of the thermoacidophilic crenarchaeon Thermoproteus uzoniensis 768-20.</title>
        <authorList>
            <person name="Mardanov A.V."/>
            <person name="Gumerov V.M."/>
            <person name="Beletsky A.V."/>
            <person name="Prokofeva M.I."/>
            <person name="Bonch-Osmolovskaya E.A."/>
            <person name="Ravin N.V."/>
            <person name="Skryabin K.G."/>
        </authorList>
    </citation>
    <scope>NUCLEOTIDE SEQUENCE</scope>
    <source>
        <strain>768-20</strain>
    </source>
</reference>
<dbReference type="OrthoDB" id="97174at2157"/>
<dbReference type="InterPro" id="IPR036388">
    <property type="entry name" value="WH-like_DNA-bd_sf"/>
</dbReference>
<dbReference type="InterPro" id="IPR036390">
    <property type="entry name" value="WH_DNA-bd_sf"/>
</dbReference>
<name>F2L649_THEU7</name>
<keyword evidence="2" id="KW-1185">Reference proteome</keyword>
<dbReference type="HOGENOM" id="CLU_1324081_0_0_2"/>
<evidence type="ECO:0000313" key="2">
    <source>
        <dbReference type="Proteomes" id="UP000008138"/>
    </source>
</evidence>
<gene>
    <name evidence="1" type="ordered locus">TUZN_2210</name>
</gene>
<protein>
    <submittedName>
        <fullName evidence="1">Uncharacterized protein</fullName>
    </submittedName>
</protein>
<dbReference type="STRING" id="999630.TUZN_2210"/>
<dbReference type="Proteomes" id="UP000008138">
    <property type="component" value="Chromosome"/>
</dbReference>
<dbReference type="AlphaFoldDB" id="F2L649"/>
<dbReference type="KEGG" id="tuz:TUZN_2210"/>
<evidence type="ECO:0000313" key="1">
    <source>
        <dbReference type="EMBL" id="AEA13665.1"/>
    </source>
</evidence>
<dbReference type="EMBL" id="CP002590">
    <property type="protein sequence ID" value="AEA13665.1"/>
    <property type="molecule type" value="Genomic_DNA"/>
</dbReference>
<dbReference type="Gene3D" id="1.10.10.10">
    <property type="entry name" value="Winged helix-like DNA-binding domain superfamily/Winged helix DNA-binding domain"/>
    <property type="match status" value="1"/>
</dbReference>
<sequence>MCRRLEDREVEILRAALASNRFYHVYKSTSIPLATVWRILRRLAERGYLEYHNGRVRITESGLILLALHDDVALRILARKYGVSADVMREYLELVCRRLGEADLPVRSLADTVGLIGVGALRELRGTPVEGLAVDLLFQFCRDCVVEVDGSALILGGGGIVAARCKLCGDGCKKLYPECPHAKVFFRSLKTRFLRATKSSHNADKKT</sequence>
<dbReference type="RefSeq" id="WP_013681000.1">
    <property type="nucleotide sequence ID" value="NC_015315.1"/>
</dbReference>
<dbReference type="eggNOG" id="arCOG00744">
    <property type="taxonomic scope" value="Archaea"/>
</dbReference>